<organism evidence="3 4">
    <name type="scientific">Paramecium sonneborni</name>
    <dbReference type="NCBI Taxonomy" id="65129"/>
    <lineage>
        <taxon>Eukaryota</taxon>
        <taxon>Sar</taxon>
        <taxon>Alveolata</taxon>
        <taxon>Ciliophora</taxon>
        <taxon>Intramacronucleata</taxon>
        <taxon>Oligohymenophorea</taxon>
        <taxon>Peniculida</taxon>
        <taxon>Parameciidae</taxon>
        <taxon>Paramecium</taxon>
    </lineage>
</organism>
<feature type="coiled-coil region" evidence="1">
    <location>
        <begin position="108"/>
        <end position="142"/>
    </location>
</feature>
<evidence type="ECO:0000256" key="2">
    <source>
        <dbReference type="SAM" id="MobiDB-lite"/>
    </source>
</evidence>
<dbReference type="Proteomes" id="UP000692954">
    <property type="component" value="Unassembled WGS sequence"/>
</dbReference>
<dbReference type="OrthoDB" id="298360at2759"/>
<accession>A0A8S1K2W9</accession>
<evidence type="ECO:0000313" key="3">
    <source>
        <dbReference type="EMBL" id="CAD8049830.1"/>
    </source>
</evidence>
<evidence type="ECO:0000313" key="4">
    <source>
        <dbReference type="Proteomes" id="UP000692954"/>
    </source>
</evidence>
<name>A0A8S1K2W9_9CILI</name>
<comment type="caution">
    <text evidence="3">The sequence shown here is derived from an EMBL/GenBank/DDBJ whole genome shotgun (WGS) entry which is preliminary data.</text>
</comment>
<gene>
    <name evidence="3" type="ORF">PSON_ATCC_30995.1.T0040337</name>
</gene>
<dbReference type="AlphaFoldDB" id="A0A8S1K2W9"/>
<keyword evidence="1" id="KW-0175">Coiled coil</keyword>
<proteinExistence type="predicted"/>
<reference evidence="3" key="1">
    <citation type="submission" date="2021-01" db="EMBL/GenBank/DDBJ databases">
        <authorList>
            <consortium name="Genoscope - CEA"/>
            <person name="William W."/>
        </authorList>
    </citation>
    <scope>NUCLEOTIDE SEQUENCE</scope>
</reference>
<evidence type="ECO:0000256" key="1">
    <source>
        <dbReference type="SAM" id="Coils"/>
    </source>
</evidence>
<keyword evidence="4" id="KW-1185">Reference proteome</keyword>
<dbReference type="EMBL" id="CAJJDN010000004">
    <property type="protein sequence ID" value="CAD8049830.1"/>
    <property type="molecule type" value="Genomic_DNA"/>
</dbReference>
<protein>
    <submittedName>
        <fullName evidence="3">Uncharacterized protein</fullName>
    </submittedName>
</protein>
<feature type="region of interest" description="Disordered" evidence="2">
    <location>
        <begin position="165"/>
        <end position="191"/>
    </location>
</feature>
<sequence length="265" mass="31497">MKRLIQSTDFNVAIPISSTKHAINDDYFMFQKYKCSSPAILGDVFRCNTPVQSQLSPIENQQKSCFSLLSDNCDFSVKDVSRKYNNLSRQQSIQKENEEETVKIQRIIQQEQIILEEQEILNKKLQNIRSDTYQQLDELDKQYLQKRQEIIKQLQFSIGQYGSNFRDSQIKEPPLKSALKKKENKRQHTQDKYQNELNDEDSQDDWNFIHQAKINLEKQRTHQNTDDERTPSKVRFVSTKDSNQHKKMRKSINISDLNMFQKFRH</sequence>